<comment type="caution">
    <text evidence="5">The sequence shown here is derived from an EMBL/GenBank/DDBJ whole genome shotgun (WGS) entry which is preliminary data.</text>
</comment>
<dbReference type="GO" id="GO:0008168">
    <property type="term" value="F:methyltransferase activity"/>
    <property type="evidence" value="ECO:0007669"/>
    <property type="project" value="UniProtKB-UniRule"/>
</dbReference>
<sequence>MATEEHKRLADTVKGIHALLRTECQKYGPEVAWRRHLARNDVLQEYAASMQKLAVKCWASNNADLQTRTYCRMEWIKAQCKQYFLHGGKEKYDKREKDINAKIIFSSAKSSCEEQTSHEDESRYSKIGMQDFSERRISVLDVGSCYNPLSTDDAFNVTAIDLIPTEDGVHQCDFLNVAVAKEIILSQNTREIRQLPMDFFDSVVFSLFLEYLPCPEQRYISCKKAYDVLKSGGILIIVSPDSKHVGANARLMKSWRYALSQMGFMRIKYEKLRHLHCLAFRKCVRKDVAVRWSQLQHFSEADRKYISVTKIFIPQDFQAADLSKEKRECIEYEKTDLAGTFSELPFNNETLT</sequence>
<accession>A0AAW2ENM7</accession>
<feature type="binding site" evidence="4">
    <location>
        <position position="143"/>
    </location>
    <ligand>
        <name>S-adenosyl-L-methionine</name>
        <dbReference type="ChEBI" id="CHEBI:59789"/>
    </ligand>
</feature>
<name>A0AAW2ENM7_9HYME</name>
<dbReference type="GO" id="GO:0032259">
    <property type="term" value="P:methylation"/>
    <property type="evidence" value="ECO:0007669"/>
    <property type="project" value="UniProtKB-KW"/>
</dbReference>
<dbReference type="PANTHER" id="PTHR21008:SF0">
    <property type="entry name" value="S-ADENOSYLMETHIONINE SENSOR UPSTREAM OF MTORC1"/>
    <property type="match status" value="1"/>
</dbReference>
<dbReference type="GO" id="GO:1904262">
    <property type="term" value="P:negative regulation of TORC1 signaling"/>
    <property type="evidence" value="ECO:0007669"/>
    <property type="project" value="TreeGrafter"/>
</dbReference>
<keyword evidence="6" id="KW-1185">Reference proteome</keyword>
<dbReference type="Gene3D" id="3.40.50.150">
    <property type="entry name" value="Vaccinia Virus protein VP39"/>
    <property type="match status" value="1"/>
</dbReference>
<keyword evidence="2 4" id="KW-0808">Transferase</keyword>
<evidence type="ECO:0000256" key="1">
    <source>
        <dbReference type="ARBA" id="ARBA00022603"/>
    </source>
</evidence>
<proteinExistence type="inferred from homology"/>
<dbReference type="EMBL" id="JADYXP020000019">
    <property type="protein sequence ID" value="KAL0105294.1"/>
    <property type="molecule type" value="Genomic_DNA"/>
</dbReference>
<reference evidence="5 6" key="1">
    <citation type="submission" date="2023-03" db="EMBL/GenBank/DDBJ databases">
        <title>High recombination rates correlate with genetic variation in Cardiocondyla obscurior ants.</title>
        <authorList>
            <person name="Errbii M."/>
        </authorList>
    </citation>
    <scope>NUCLEOTIDE SEQUENCE [LARGE SCALE GENOMIC DNA]</scope>
    <source>
        <strain evidence="5">Alpha-2009</strain>
        <tissue evidence="5">Whole body</tissue>
    </source>
</reference>
<comment type="function">
    <text evidence="4">S-adenosyl-L-methionine-binding protein that acts as an inhibitor of mTORC1 signaling. Acts as a sensor of S-adenosyl-L-methionine to signal methionine sufficiency to mTORC1. Probably also acts as a S-adenosyl-L-methionine-dependent methyltransferase.</text>
</comment>
<dbReference type="SUPFAM" id="SSF53335">
    <property type="entry name" value="S-adenosyl-L-methionine-dependent methyltransferases"/>
    <property type="match status" value="1"/>
</dbReference>
<evidence type="ECO:0000256" key="4">
    <source>
        <dbReference type="HAMAP-Rule" id="MF_03044"/>
    </source>
</evidence>
<dbReference type="EC" id="2.1.1.-" evidence="4"/>
<dbReference type="AlphaFoldDB" id="A0AAW2ENM7"/>
<evidence type="ECO:0000256" key="2">
    <source>
        <dbReference type="ARBA" id="ARBA00022679"/>
    </source>
</evidence>
<dbReference type="PANTHER" id="PTHR21008">
    <property type="entry name" value="S-ADENOSYLMETHIONINE SENSOR UPSTREAM OF MTORC1-RELATED"/>
    <property type="match status" value="1"/>
</dbReference>
<comment type="similarity">
    <text evidence="4">Belongs to the BMT2 family.</text>
</comment>
<evidence type="ECO:0000313" key="5">
    <source>
        <dbReference type="EMBL" id="KAL0105294.1"/>
    </source>
</evidence>
<dbReference type="InterPro" id="IPR029063">
    <property type="entry name" value="SAM-dependent_MTases_sf"/>
</dbReference>
<evidence type="ECO:0000313" key="6">
    <source>
        <dbReference type="Proteomes" id="UP001430953"/>
    </source>
</evidence>
<gene>
    <name evidence="5" type="ORF">PUN28_016740</name>
</gene>
<organism evidence="5 6">
    <name type="scientific">Cardiocondyla obscurior</name>
    <dbReference type="NCBI Taxonomy" id="286306"/>
    <lineage>
        <taxon>Eukaryota</taxon>
        <taxon>Metazoa</taxon>
        <taxon>Ecdysozoa</taxon>
        <taxon>Arthropoda</taxon>
        <taxon>Hexapoda</taxon>
        <taxon>Insecta</taxon>
        <taxon>Pterygota</taxon>
        <taxon>Neoptera</taxon>
        <taxon>Endopterygota</taxon>
        <taxon>Hymenoptera</taxon>
        <taxon>Apocrita</taxon>
        <taxon>Aculeata</taxon>
        <taxon>Formicoidea</taxon>
        <taxon>Formicidae</taxon>
        <taxon>Myrmicinae</taxon>
        <taxon>Cardiocondyla</taxon>
    </lineage>
</organism>
<dbReference type="InterPro" id="IPR021867">
    <property type="entry name" value="Bmt2/SAMTOR"/>
</dbReference>
<evidence type="ECO:0000256" key="3">
    <source>
        <dbReference type="ARBA" id="ARBA00022691"/>
    </source>
</evidence>
<protein>
    <recommendedName>
        <fullName evidence="4">S-adenosylmethionine sensor upstream of mTORC1</fullName>
    </recommendedName>
    <alternativeName>
        <fullName evidence="4">Probable methyltransferase BMT2 homolog</fullName>
        <ecNumber evidence="4">2.1.1.-</ecNumber>
    </alternativeName>
</protein>
<dbReference type="HAMAP" id="MF_03044">
    <property type="entry name" value="BMT2"/>
    <property type="match status" value="1"/>
</dbReference>
<keyword evidence="3 4" id="KW-0949">S-adenosyl-L-methionine</keyword>
<dbReference type="Pfam" id="PF11968">
    <property type="entry name" value="Bmt2"/>
    <property type="match status" value="1"/>
</dbReference>
<feature type="binding site" evidence="4">
    <location>
        <position position="161"/>
    </location>
    <ligand>
        <name>S-adenosyl-L-methionine</name>
        <dbReference type="ChEBI" id="CHEBI:59789"/>
    </ligand>
</feature>
<dbReference type="Proteomes" id="UP001430953">
    <property type="component" value="Unassembled WGS sequence"/>
</dbReference>
<keyword evidence="1 4" id="KW-0489">Methyltransferase</keyword>